<dbReference type="KEGG" id="csv:101218908"/>
<dbReference type="PANTHER" id="PTHR16684:SF11">
    <property type="entry name" value="CENTROMERE PROTEIN C"/>
    <property type="match status" value="1"/>
</dbReference>
<dbReference type="OMA" id="IHRGNTE"/>
<dbReference type="GO" id="GO:0051315">
    <property type="term" value="P:attachment of mitotic spindle microtubules to kinetochore"/>
    <property type="evidence" value="ECO:0000318"/>
    <property type="project" value="GO_Central"/>
</dbReference>
<dbReference type="AlphaFoldDB" id="A0A0A0K774"/>
<feature type="compositionally biased region" description="Basic and acidic residues" evidence="4">
    <location>
        <begin position="621"/>
        <end position="631"/>
    </location>
</feature>
<evidence type="ECO:0000256" key="4">
    <source>
        <dbReference type="SAM" id="MobiDB-lite"/>
    </source>
</evidence>
<evidence type="ECO:0000256" key="1">
    <source>
        <dbReference type="ARBA" id="ARBA00004123"/>
    </source>
</evidence>
<keyword evidence="6" id="KW-1185">Reference proteome</keyword>
<dbReference type="OrthoDB" id="1939643at2759"/>
<name>A0A0A0K774_CUCSA</name>
<keyword evidence="3" id="KW-0539">Nucleus</keyword>
<proteinExistence type="inferred from homology"/>
<dbReference type="GO" id="GO:0019237">
    <property type="term" value="F:centromeric DNA binding"/>
    <property type="evidence" value="ECO:0000318"/>
    <property type="project" value="GO_Central"/>
</dbReference>
<sequence>MITMANEEARHSDVIDPLAAYSGINLFSTAFGTLPDPSKPHDLGTDLDGIHKRLKSMVLRSPSKLLEQARSILDGNSNSMISEAATFLVKNEKNEEATVKAEENLQERRPALNRKRARFSLKPDARQPPVNLEPTFDIKQLKDPEEFFLAYEKHENAKKEIQKQTGAVLKDLNQQNPSTNTRQRRPGILGRSVRYKHQYSSIATEDDQNVDPSQVTFDSGIFSPLKLGTETHPSPHIIDSEKKTDEDVAFEEEEEEEELVASATKAENRINDILNEFLSGNCEDLEGDRAINILQERLQIKPLTLEKLCLPDLEAIPTMNLKSSRSNLSKRSLISVDNQLQKIEILKSKQDNVNLVNPVSTPSSMRSPLASLSALNRRISLSNSSSDSFSAHGIDQSPSRDPYLFELGNHLSDAVGNTEQSSVSKLKPLLTRDGGTVANGIKPSKILSGDDSMSNISSSNILNVPQVGGNTALSGTYASTEAKNVSVSSTDVEINEKLSCLEAQADAVANMQIEDHEGSASEQPKLSEVDLIKEYPVGIRSQLDQSAATCTENIVDGSSRSSGTEHRDEMEDHEGSASEQPKSSKVDVIKEYPVAIQSQLDQSTTTTCAENIADGASRSSGTDHHDGEQVKPKSRANKQHKGKKISRRQSLAGAGTTWQSGVRRSTRFKTRPLEYWKGERLLYGRVHESLTTVIGLKYVSPAKGNGKPTMKVKSLVSNEYKDLVELAALH</sequence>
<feature type="compositionally biased region" description="Polar residues" evidence="4">
    <location>
        <begin position="548"/>
        <end position="562"/>
    </location>
</feature>
<dbReference type="Gramene" id="KGN45338">
    <property type="protein sequence ID" value="KGN45338"/>
    <property type="gene ID" value="Csa_7G440590"/>
</dbReference>
<dbReference type="GO" id="GO:0051382">
    <property type="term" value="P:kinetochore assembly"/>
    <property type="evidence" value="ECO:0000318"/>
    <property type="project" value="GO_Central"/>
</dbReference>
<evidence type="ECO:0000313" key="6">
    <source>
        <dbReference type="Proteomes" id="UP000029981"/>
    </source>
</evidence>
<accession>A0A0A0K774</accession>
<feature type="region of interest" description="Disordered" evidence="4">
    <location>
        <begin position="614"/>
        <end position="663"/>
    </location>
</feature>
<dbReference type="PANTHER" id="PTHR16684">
    <property type="entry name" value="CENTROMERE PROTEIN C"/>
    <property type="match status" value="1"/>
</dbReference>
<reference evidence="5 6" key="1">
    <citation type="journal article" date="2009" name="Nat. Genet.">
        <title>The genome of the cucumber, Cucumis sativus L.</title>
        <authorList>
            <person name="Huang S."/>
            <person name="Li R."/>
            <person name="Zhang Z."/>
            <person name="Li L."/>
            <person name="Gu X."/>
            <person name="Fan W."/>
            <person name="Lucas W.J."/>
            <person name="Wang X."/>
            <person name="Xie B."/>
            <person name="Ni P."/>
            <person name="Ren Y."/>
            <person name="Zhu H."/>
            <person name="Li J."/>
            <person name="Lin K."/>
            <person name="Jin W."/>
            <person name="Fei Z."/>
            <person name="Li G."/>
            <person name="Staub J."/>
            <person name="Kilian A."/>
            <person name="van der Vossen E.A."/>
            <person name="Wu Y."/>
            <person name="Guo J."/>
            <person name="He J."/>
            <person name="Jia Z."/>
            <person name="Ren Y."/>
            <person name="Tian G."/>
            <person name="Lu Y."/>
            <person name="Ruan J."/>
            <person name="Qian W."/>
            <person name="Wang M."/>
            <person name="Huang Q."/>
            <person name="Li B."/>
            <person name="Xuan Z."/>
            <person name="Cao J."/>
            <person name="Asan"/>
            <person name="Wu Z."/>
            <person name="Zhang J."/>
            <person name="Cai Q."/>
            <person name="Bai Y."/>
            <person name="Zhao B."/>
            <person name="Han Y."/>
            <person name="Li Y."/>
            <person name="Li X."/>
            <person name="Wang S."/>
            <person name="Shi Q."/>
            <person name="Liu S."/>
            <person name="Cho W.K."/>
            <person name="Kim J.Y."/>
            <person name="Xu Y."/>
            <person name="Heller-Uszynska K."/>
            <person name="Miao H."/>
            <person name="Cheng Z."/>
            <person name="Zhang S."/>
            <person name="Wu J."/>
            <person name="Yang Y."/>
            <person name="Kang H."/>
            <person name="Li M."/>
            <person name="Liang H."/>
            <person name="Ren X."/>
            <person name="Shi Z."/>
            <person name="Wen M."/>
            <person name="Jian M."/>
            <person name="Yang H."/>
            <person name="Zhang G."/>
            <person name="Yang Z."/>
            <person name="Chen R."/>
            <person name="Liu S."/>
            <person name="Li J."/>
            <person name="Ma L."/>
            <person name="Liu H."/>
            <person name="Zhou Y."/>
            <person name="Zhao J."/>
            <person name="Fang X."/>
            <person name="Li G."/>
            <person name="Fang L."/>
            <person name="Li Y."/>
            <person name="Liu D."/>
            <person name="Zheng H."/>
            <person name="Zhang Y."/>
            <person name="Qin N."/>
            <person name="Li Z."/>
            <person name="Yang G."/>
            <person name="Yang S."/>
            <person name="Bolund L."/>
            <person name="Kristiansen K."/>
            <person name="Zheng H."/>
            <person name="Li S."/>
            <person name="Zhang X."/>
            <person name="Yang H."/>
            <person name="Wang J."/>
            <person name="Sun R."/>
            <person name="Zhang B."/>
            <person name="Jiang S."/>
            <person name="Wang J."/>
            <person name="Du Y."/>
            <person name="Li S."/>
        </authorList>
    </citation>
    <scope>NUCLEOTIDE SEQUENCE [LARGE SCALE GENOMIC DNA]</scope>
    <source>
        <strain evidence="6">cv. 9930</strain>
    </source>
</reference>
<reference evidence="5 6" key="2">
    <citation type="journal article" date="2009" name="PLoS ONE">
        <title>An integrated genetic and cytogenetic map of the cucumber genome.</title>
        <authorList>
            <person name="Ren Y."/>
            <person name="Zhang Z."/>
            <person name="Liu J."/>
            <person name="Staub J.E."/>
            <person name="Han Y."/>
            <person name="Cheng Z."/>
            <person name="Li X."/>
            <person name="Lu J."/>
            <person name="Miao H."/>
            <person name="Kang H."/>
            <person name="Xie B."/>
            <person name="Gu X."/>
            <person name="Wang X."/>
            <person name="Du Y."/>
            <person name="Jin W."/>
            <person name="Huang S."/>
        </authorList>
    </citation>
    <scope>NUCLEOTIDE SEQUENCE [LARGE SCALE GENOMIC DNA]</scope>
    <source>
        <strain evidence="6">cv. 9930</strain>
    </source>
</reference>
<dbReference type="eggNOG" id="ENOG502QR44">
    <property type="taxonomic scope" value="Eukaryota"/>
</dbReference>
<feature type="compositionally biased region" description="Basic residues" evidence="4">
    <location>
        <begin position="632"/>
        <end position="647"/>
    </location>
</feature>
<evidence type="ECO:0000256" key="2">
    <source>
        <dbReference type="ARBA" id="ARBA00010291"/>
    </source>
</evidence>
<organism evidence="5 6">
    <name type="scientific">Cucumis sativus</name>
    <name type="common">Cucumber</name>
    <dbReference type="NCBI Taxonomy" id="3659"/>
    <lineage>
        <taxon>Eukaryota</taxon>
        <taxon>Viridiplantae</taxon>
        <taxon>Streptophyta</taxon>
        <taxon>Embryophyta</taxon>
        <taxon>Tracheophyta</taxon>
        <taxon>Spermatophyta</taxon>
        <taxon>Magnoliopsida</taxon>
        <taxon>eudicotyledons</taxon>
        <taxon>Gunneridae</taxon>
        <taxon>Pentapetalae</taxon>
        <taxon>rosids</taxon>
        <taxon>fabids</taxon>
        <taxon>Cucurbitales</taxon>
        <taxon>Cucurbitaceae</taxon>
        <taxon>Benincaseae</taxon>
        <taxon>Cucumis</taxon>
    </lineage>
</organism>
<dbReference type="EMBL" id="CM002928">
    <property type="protein sequence ID" value="KGN45338.1"/>
    <property type="molecule type" value="Genomic_DNA"/>
</dbReference>
<comment type="subcellular location">
    <subcellularLocation>
        <location evidence="1">Nucleus</location>
    </subcellularLocation>
</comment>
<dbReference type="InterPro" id="IPR028386">
    <property type="entry name" value="CENP-C/Mif2/cnp3"/>
</dbReference>
<evidence type="ECO:0008006" key="7">
    <source>
        <dbReference type="Google" id="ProtNLM"/>
    </source>
</evidence>
<reference evidence="5 6" key="3">
    <citation type="journal article" date="2010" name="BMC Genomics">
        <title>Transcriptome sequencing and comparative analysis of cucumber flowers with different sex types.</title>
        <authorList>
            <person name="Guo S."/>
            <person name="Zheng Y."/>
            <person name="Joung J.G."/>
            <person name="Liu S."/>
            <person name="Zhang Z."/>
            <person name="Crasta O.R."/>
            <person name="Sobral B.W."/>
            <person name="Xu Y."/>
            <person name="Huang S."/>
            <person name="Fei Z."/>
        </authorList>
    </citation>
    <scope>NUCLEOTIDE SEQUENCE [LARGE SCALE GENOMIC DNA]</scope>
    <source>
        <strain evidence="6">cv. 9930</strain>
    </source>
</reference>
<dbReference type="GO" id="GO:0005634">
    <property type="term" value="C:nucleus"/>
    <property type="evidence" value="ECO:0007669"/>
    <property type="project" value="UniProtKB-SubCell"/>
</dbReference>
<gene>
    <name evidence="5" type="ORF">Csa_7G440590</name>
</gene>
<feature type="region of interest" description="Disordered" evidence="4">
    <location>
        <begin position="548"/>
        <end position="587"/>
    </location>
</feature>
<protein>
    <recommendedName>
        <fullName evidence="7">Centromere protein C</fullName>
    </recommendedName>
</protein>
<dbReference type="GO" id="GO:0000776">
    <property type="term" value="C:kinetochore"/>
    <property type="evidence" value="ECO:0007669"/>
    <property type="project" value="InterPro"/>
</dbReference>
<dbReference type="STRING" id="3659.A0A0A0K774"/>
<dbReference type="Proteomes" id="UP000029981">
    <property type="component" value="Chromosome 7"/>
</dbReference>
<reference evidence="5 6" key="4">
    <citation type="journal article" date="2011" name="BMC Genomics">
        <title>RNA-Seq improves annotation of protein-coding genes in the cucumber genome.</title>
        <authorList>
            <person name="Li Z."/>
            <person name="Zhang Z."/>
            <person name="Yan P."/>
            <person name="Huang S."/>
            <person name="Fei Z."/>
            <person name="Lin K."/>
        </authorList>
    </citation>
    <scope>NUCLEOTIDE SEQUENCE [LARGE SCALE GENOMIC DNA]</scope>
    <source>
        <strain evidence="6">cv. 9930</strain>
    </source>
</reference>
<comment type="similarity">
    <text evidence="2">Belongs to the CENP-C/MIF2 family.</text>
</comment>
<dbReference type="GO" id="GO:0051455">
    <property type="term" value="P:spindle attachment to meiosis I kinetochore"/>
    <property type="evidence" value="ECO:0000318"/>
    <property type="project" value="GO_Central"/>
</dbReference>
<evidence type="ECO:0000313" key="5">
    <source>
        <dbReference type="EMBL" id="KGN45338.1"/>
    </source>
</evidence>
<evidence type="ECO:0000256" key="3">
    <source>
        <dbReference type="ARBA" id="ARBA00023242"/>
    </source>
</evidence>
<feature type="compositionally biased region" description="Basic and acidic residues" evidence="4">
    <location>
        <begin position="563"/>
        <end position="587"/>
    </location>
</feature>